<feature type="transmembrane region" description="Helical" evidence="8">
    <location>
        <begin position="229"/>
        <end position="246"/>
    </location>
</feature>
<dbReference type="EMBL" id="JASNJD010000007">
    <property type="protein sequence ID" value="MDK3018388.1"/>
    <property type="molecule type" value="Genomic_DNA"/>
</dbReference>
<evidence type="ECO:0000256" key="6">
    <source>
        <dbReference type="ARBA" id="ARBA00022989"/>
    </source>
</evidence>
<accession>A0ABT7F199</accession>
<comment type="similarity">
    <text evidence="2 8">Belongs to the 4-toluene sulfonate uptake permease (TSUP) (TC 2.A.102) family.</text>
</comment>
<feature type="transmembrane region" description="Helical" evidence="8">
    <location>
        <begin position="42"/>
        <end position="63"/>
    </location>
</feature>
<evidence type="ECO:0000256" key="4">
    <source>
        <dbReference type="ARBA" id="ARBA00022475"/>
    </source>
</evidence>
<feature type="transmembrane region" description="Helical" evidence="8">
    <location>
        <begin position="96"/>
        <end position="118"/>
    </location>
</feature>
<evidence type="ECO:0000256" key="7">
    <source>
        <dbReference type="ARBA" id="ARBA00023136"/>
    </source>
</evidence>
<evidence type="ECO:0000313" key="9">
    <source>
        <dbReference type="EMBL" id="MDK3018388.1"/>
    </source>
</evidence>
<keyword evidence="5 8" id="KW-0812">Transmembrane</keyword>
<proteinExistence type="inferred from homology"/>
<name>A0ABT7F199_9RHOB</name>
<dbReference type="Proteomes" id="UP001243757">
    <property type="component" value="Unassembled WGS sequence"/>
</dbReference>
<feature type="transmembrane region" description="Helical" evidence="8">
    <location>
        <begin position="169"/>
        <end position="187"/>
    </location>
</feature>
<dbReference type="InterPro" id="IPR002781">
    <property type="entry name" value="TM_pro_TauE-like"/>
</dbReference>
<comment type="caution">
    <text evidence="9">The sequence shown here is derived from an EMBL/GenBank/DDBJ whole genome shotgun (WGS) entry which is preliminary data.</text>
</comment>
<dbReference type="InterPro" id="IPR052017">
    <property type="entry name" value="TSUP"/>
</dbReference>
<evidence type="ECO:0000256" key="5">
    <source>
        <dbReference type="ARBA" id="ARBA00022692"/>
    </source>
</evidence>
<dbReference type="PANTHER" id="PTHR30269">
    <property type="entry name" value="TRANSMEMBRANE PROTEIN YFCA"/>
    <property type="match status" value="1"/>
</dbReference>
<evidence type="ECO:0000256" key="1">
    <source>
        <dbReference type="ARBA" id="ARBA00004651"/>
    </source>
</evidence>
<feature type="transmembrane region" description="Helical" evidence="8">
    <location>
        <begin position="7"/>
        <end position="30"/>
    </location>
</feature>
<reference evidence="9 10" key="1">
    <citation type="submission" date="2023-05" db="EMBL/GenBank/DDBJ databases">
        <title>Pseudodonghicola sp. nov.</title>
        <authorList>
            <person name="Huang J."/>
        </authorList>
    </citation>
    <scope>NUCLEOTIDE SEQUENCE [LARGE SCALE GENOMIC DNA]</scope>
    <source>
        <strain evidence="9 10">IC7</strain>
    </source>
</reference>
<evidence type="ECO:0000256" key="2">
    <source>
        <dbReference type="ARBA" id="ARBA00009142"/>
    </source>
</evidence>
<evidence type="ECO:0000256" key="8">
    <source>
        <dbReference type="RuleBase" id="RU363041"/>
    </source>
</evidence>
<keyword evidence="3" id="KW-0813">Transport</keyword>
<keyword evidence="6 8" id="KW-1133">Transmembrane helix</keyword>
<keyword evidence="7 8" id="KW-0472">Membrane</keyword>
<keyword evidence="10" id="KW-1185">Reference proteome</keyword>
<sequence length="264" mass="27667">MTDPVFYVVMAIAVIILGLSKGGFAGIGMASTPLVAAFTDPLTAAGLMLPIMLIQDPVAVFLYRRSFCPRLLRVMIPGGLIGVLAAYVLATSVPEWGVKVVLGAVSVIFAGWQLLGLVRRLPGAASAPRYDRLLGGLAGAASGFTSAIAHAGPPPFQIYVMPKGLRKEVYVGTSVIFFAAVNLMKLPSFAALGLFNRETLAVSALYLPLAVASSWAGARLVRHVDADRFRLIITLILLAIGCILLLQGVAEAGLRGGHGSLDRA</sequence>
<gene>
    <name evidence="9" type="ORF">QO033_11935</name>
</gene>
<protein>
    <recommendedName>
        <fullName evidence="8">Probable membrane transporter protein</fullName>
    </recommendedName>
</protein>
<dbReference type="Pfam" id="PF01925">
    <property type="entry name" value="TauE"/>
    <property type="match status" value="1"/>
</dbReference>
<feature type="transmembrane region" description="Helical" evidence="8">
    <location>
        <begin position="70"/>
        <end position="90"/>
    </location>
</feature>
<dbReference type="PANTHER" id="PTHR30269:SF37">
    <property type="entry name" value="MEMBRANE TRANSPORTER PROTEIN"/>
    <property type="match status" value="1"/>
</dbReference>
<evidence type="ECO:0000256" key="3">
    <source>
        <dbReference type="ARBA" id="ARBA00022448"/>
    </source>
</evidence>
<comment type="subcellular location">
    <subcellularLocation>
        <location evidence="1 8">Cell membrane</location>
        <topology evidence="1 8">Multi-pass membrane protein</topology>
    </subcellularLocation>
</comment>
<organism evidence="9 10">
    <name type="scientific">Pseudodonghicola flavimaris</name>
    <dbReference type="NCBI Taxonomy" id="3050036"/>
    <lineage>
        <taxon>Bacteria</taxon>
        <taxon>Pseudomonadati</taxon>
        <taxon>Pseudomonadota</taxon>
        <taxon>Alphaproteobacteria</taxon>
        <taxon>Rhodobacterales</taxon>
        <taxon>Paracoccaceae</taxon>
        <taxon>Pseudodonghicola</taxon>
    </lineage>
</organism>
<keyword evidence="4 8" id="KW-1003">Cell membrane</keyword>
<feature type="transmembrane region" description="Helical" evidence="8">
    <location>
        <begin position="199"/>
        <end position="217"/>
    </location>
</feature>
<evidence type="ECO:0000313" key="10">
    <source>
        <dbReference type="Proteomes" id="UP001243757"/>
    </source>
</evidence>
<dbReference type="RefSeq" id="WP_284481200.1">
    <property type="nucleotide sequence ID" value="NZ_JASNJD010000007.1"/>
</dbReference>